<evidence type="ECO:0000313" key="4">
    <source>
        <dbReference type="Proteomes" id="UP001206639"/>
    </source>
</evidence>
<protein>
    <submittedName>
        <fullName evidence="3">DUF4389 domain-containing protein</fullName>
    </submittedName>
</protein>
<sequence>MAHSEGSSAYPVRIQGDFDESVSRWLWLLKWFLAIPHYIALLFLNFAFVLVTVVAGFAILITGRYPRPLFNFNVGVMRWSWRVRFYAYSTLGTDSYPPFTLGETNYKADLAVEYPERLSRGLVLVKWWLLALPHLLIVSAMLSGGVRMLNLGNGRIVVVPLLTLLVLVAAMGLLFTGRYPRGLFDFVVGINRWMYRVRAYAALMTDDYPPFRLDQGPREKCQAPAATVEVQEAPAATSDSTEATRDEPAAAQH</sequence>
<organism evidence="3 4">
    <name type="scientific">Mycobacterium deserti</name>
    <dbReference type="NCBI Taxonomy" id="2978347"/>
    <lineage>
        <taxon>Bacteria</taxon>
        <taxon>Bacillati</taxon>
        <taxon>Actinomycetota</taxon>
        <taxon>Actinomycetes</taxon>
        <taxon>Mycobacteriales</taxon>
        <taxon>Mycobacteriaceae</taxon>
        <taxon>Mycobacterium</taxon>
    </lineage>
</organism>
<dbReference type="Pfam" id="PF14333">
    <property type="entry name" value="DUF4389"/>
    <property type="match status" value="2"/>
</dbReference>
<feature type="transmembrane region" description="Helical" evidence="2">
    <location>
        <begin position="127"/>
        <end position="149"/>
    </location>
</feature>
<keyword evidence="4" id="KW-1185">Reference proteome</keyword>
<comment type="caution">
    <text evidence="3">The sequence shown here is derived from an EMBL/GenBank/DDBJ whole genome shotgun (WGS) entry which is preliminary data.</text>
</comment>
<feature type="transmembrane region" description="Helical" evidence="2">
    <location>
        <begin position="155"/>
        <end position="175"/>
    </location>
</feature>
<feature type="compositionally biased region" description="Basic and acidic residues" evidence="1">
    <location>
        <begin position="242"/>
        <end position="253"/>
    </location>
</feature>
<name>A0ABT2M9I0_9MYCO</name>
<keyword evidence="2" id="KW-0472">Membrane</keyword>
<dbReference type="InterPro" id="IPR025498">
    <property type="entry name" value="DUF4389"/>
</dbReference>
<evidence type="ECO:0000313" key="3">
    <source>
        <dbReference type="EMBL" id="MCT7657825.1"/>
    </source>
</evidence>
<accession>A0ABT2M9I0</accession>
<keyword evidence="2" id="KW-0812">Transmembrane</keyword>
<proteinExistence type="predicted"/>
<dbReference type="Proteomes" id="UP001206639">
    <property type="component" value="Unassembled WGS sequence"/>
</dbReference>
<dbReference type="EMBL" id="JAODWD010000001">
    <property type="protein sequence ID" value="MCT7657825.1"/>
    <property type="molecule type" value="Genomic_DNA"/>
</dbReference>
<evidence type="ECO:0000256" key="2">
    <source>
        <dbReference type="SAM" id="Phobius"/>
    </source>
</evidence>
<reference evidence="4" key="1">
    <citation type="submission" date="2023-07" db="EMBL/GenBank/DDBJ databases">
        <authorList>
            <person name="Deng Y."/>
            <person name="Zhang Y.-Q."/>
        </authorList>
    </citation>
    <scope>NUCLEOTIDE SEQUENCE [LARGE SCALE GENOMIC DNA]</scope>
    <source>
        <strain evidence="4">CPCC 205710</strain>
    </source>
</reference>
<gene>
    <name evidence="3" type="ORF">N4S67_05270</name>
</gene>
<keyword evidence="2" id="KW-1133">Transmembrane helix</keyword>
<feature type="transmembrane region" description="Helical" evidence="2">
    <location>
        <begin position="35"/>
        <end position="61"/>
    </location>
</feature>
<evidence type="ECO:0000256" key="1">
    <source>
        <dbReference type="SAM" id="MobiDB-lite"/>
    </source>
</evidence>
<feature type="region of interest" description="Disordered" evidence="1">
    <location>
        <begin position="215"/>
        <end position="253"/>
    </location>
</feature>
<dbReference type="RefSeq" id="WP_260992065.1">
    <property type="nucleotide sequence ID" value="NZ_JAODWD010000001.1"/>
</dbReference>